<dbReference type="InterPro" id="IPR009057">
    <property type="entry name" value="Homeodomain-like_sf"/>
</dbReference>
<dbReference type="eggNOG" id="KOG0048">
    <property type="taxonomic scope" value="Eukaryota"/>
</dbReference>
<feature type="region of interest" description="Disordered" evidence="6">
    <location>
        <begin position="647"/>
        <end position="690"/>
    </location>
</feature>
<evidence type="ECO:0000313" key="10">
    <source>
        <dbReference type="Proteomes" id="UP000009168"/>
    </source>
</evidence>
<dbReference type="OrthoDB" id="2143914at2759"/>
<sequence length="1125" mass="128992">MEQILSQNSVSQNHPDSNEIIDEEIEERKQITEQAKKVFDEFALELKEKVNEAVDLESFKDQFKFKTKLKQITFEEIKLTWERVQNKLLSSKSPRKNWSEDEVNIMIWLVIKYADFYSKDIEEIEDECFDNLAKMIPFKDGVTFKHKWLQMKQINLSQIPWTKEEDDLLTQIYLDFKKQDKQNKWSDISKVLENKTKIFRRGKQCRERWNNYLDPDMNRGNWSDEEDYKLLSIALEIGSTQWSSLAKRLSKRTENAVKNRFKSLMKKERKERIKNGQDVKSAESLTEHIDKEILTQILEKLKQKIAMKNLQQQQENNQINATNPALFQLYFNPQQNYSQLSAAAAAAFLTQPQQQQLNFQMLNAHHSSNTPYSSPDHSPQRLMAQKVQQQQMGVKTKEEEFPNQLNFTNGLNSFSQAQQAYQQFQQQQTTPQANQGAMTEQQIQQQNQALQQQLQNLNLNAAMSPMNHNLLKNQLIQQQMFQQQAQVAAAAQQQQQTQAGNPPLPQLASLPGGPNTPNLASLMQSLQNQAMQNHTNLVQSPQFIKQVVPNNNQINQQFLNQVNSNRSLNGASVPASFSDALNIYSTGNTPQNGNQLNNALAQAQSNGLLGAQNTPFIQLANPTTLFTNQISGLSPTARLQLHQLNQNTGGEYTPQQKNLIPGLSTLNPSFSCGNTPQSNRNKRSDKPTLFSDFEKFQKIRISENEELEQQDQKSNEKSNQKKAQKIFMNPKIEEEEEEEHQIICEKNEKPSEAQQKIISKQEVEQDNHENYADSPIISQNNLIRANEDQDSDSNTEAGRMKRQMLNLQVSQNSSFNKFRKDEYGNSIIKPQKLPISPSSAFQLEEDSKSSPQKTAVNGNSKPQNPTININLTHSPQLQNNINTINMASLNNLGSLNDITITPHIPISQNQFSNHQLSFQQLDFLTNQQNQNKQFQAIYSPSHQKQNQVPPLNFSIYSQMNSVSPSNSINIQLQKQLQQQQQQNQQQNNILQNGINSLNLQLNQGDIKNQSLMNLFSSNNSNGGSSNNFLCQSEKKEPENQNELLVIQNILPNLSLQQIELLSQQLQQQQIAKKSQQEQQQQQQLFQQQMQQNTQIQKLLNQQHLNNNGASEGIRIDLTQVNLNQF</sequence>
<feature type="region of interest" description="Disordered" evidence="6">
    <location>
        <begin position="703"/>
        <end position="723"/>
    </location>
</feature>
<dbReference type="GO" id="GO:0019185">
    <property type="term" value="C:snRNA-activating protein complex"/>
    <property type="evidence" value="ECO:0007669"/>
    <property type="project" value="TreeGrafter"/>
</dbReference>
<dbReference type="Pfam" id="PF13921">
    <property type="entry name" value="Myb_DNA-bind_6"/>
    <property type="match status" value="1"/>
</dbReference>
<keyword evidence="3" id="KW-0804">Transcription</keyword>
<dbReference type="InterPro" id="IPR051575">
    <property type="entry name" value="Myb-like_DNA-bd"/>
</dbReference>
<dbReference type="RefSeq" id="XP_001032323.2">
    <property type="nucleotide sequence ID" value="XM_001032323.2"/>
</dbReference>
<feature type="domain" description="HTH myb-type" evidence="8">
    <location>
        <begin position="160"/>
        <end position="213"/>
    </location>
</feature>
<keyword evidence="1" id="KW-0805">Transcription regulation</keyword>
<keyword evidence="5" id="KW-0175">Coiled coil</keyword>
<dbReference type="InterPro" id="IPR017930">
    <property type="entry name" value="Myb_dom"/>
</dbReference>
<evidence type="ECO:0000259" key="7">
    <source>
        <dbReference type="PROSITE" id="PS50090"/>
    </source>
</evidence>
<dbReference type="AlphaFoldDB" id="I7LT81"/>
<feature type="region of interest" description="Disordered" evidence="6">
    <location>
        <begin position="422"/>
        <end position="441"/>
    </location>
</feature>
<dbReference type="PROSITE" id="PS51294">
    <property type="entry name" value="HTH_MYB"/>
    <property type="match status" value="2"/>
</dbReference>
<dbReference type="GO" id="GO:0001006">
    <property type="term" value="F:RNA polymerase III type 3 promoter sequence-specific DNA binding"/>
    <property type="evidence" value="ECO:0007669"/>
    <property type="project" value="TreeGrafter"/>
</dbReference>
<feature type="region of interest" description="Disordered" evidence="6">
    <location>
        <begin position="829"/>
        <end position="865"/>
    </location>
</feature>
<feature type="compositionally biased region" description="Basic and acidic residues" evidence="6">
    <location>
        <begin position="710"/>
        <end position="719"/>
    </location>
</feature>
<gene>
    <name evidence="9" type="ORF">TTHERM_00649290</name>
</gene>
<dbReference type="STRING" id="312017.I7LT81"/>
<dbReference type="Gene3D" id="1.10.10.60">
    <property type="entry name" value="Homeodomain-like"/>
    <property type="match status" value="2"/>
</dbReference>
<keyword evidence="2 9" id="KW-0238">DNA-binding</keyword>
<keyword evidence="4" id="KW-0539">Nucleus</keyword>
<feature type="region of interest" description="Disordered" evidence="6">
    <location>
        <begin position="774"/>
        <end position="796"/>
    </location>
</feature>
<evidence type="ECO:0000256" key="4">
    <source>
        <dbReference type="ARBA" id="ARBA00023242"/>
    </source>
</evidence>
<organism evidence="9 10">
    <name type="scientific">Tetrahymena thermophila (strain SB210)</name>
    <dbReference type="NCBI Taxonomy" id="312017"/>
    <lineage>
        <taxon>Eukaryota</taxon>
        <taxon>Sar</taxon>
        <taxon>Alveolata</taxon>
        <taxon>Ciliophora</taxon>
        <taxon>Intramacronucleata</taxon>
        <taxon>Oligohymenophorea</taxon>
        <taxon>Hymenostomatida</taxon>
        <taxon>Tetrahymenina</taxon>
        <taxon>Tetrahymenidae</taxon>
        <taxon>Tetrahymena</taxon>
    </lineage>
</organism>
<feature type="region of interest" description="Disordered" evidence="6">
    <location>
        <begin position="492"/>
        <end position="513"/>
    </location>
</feature>
<reference evidence="10" key="1">
    <citation type="journal article" date="2006" name="PLoS Biol.">
        <title>Macronuclear genome sequence of the ciliate Tetrahymena thermophila, a model eukaryote.</title>
        <authorList>
            <person name="Eisen J.A."/>
            <person name="Coyne R.S."/>
            <person name="Wu M."/>
            <person name="Wu D."/>
            <person name="Thiagarajan M."/>
            <person name="Wortman J.R."/>
            <person name="Badger J.H."/>
            <person name="Ren Q."/>
            <person name="Amedeo P."/>
            <person name="Jones K.M."/>
            <person name="Tallon L.J."/>
            <person name="Delcher A.L."/>
            <person name="Salzberg S.L."/>
            <person name="Silva J.C."/>
            <person name="Haas B.J."/>
            <person name="Majoros W.H."/>
            <person name="Farzad M."/>
            <person name="Carlton J.M."/>
            <person name="Smith R.K. Jr."/>
            <person name="Garg J."/>
            <person name="Pearlman R.E."/>
            <person name="Karrer K.M."/>
            <person name="Sun L."/>
            <person name="Manning G."/>
            <person name="Elde N.C."/>
            <person name="Turkewitz A.P."/>
            <person name="Asai D.J."/>
            <person name="Wilkes D.E."/>
            <person name="Wang Y."/>
            <person name="Cai H."/>
            <person name="Collins K."/>
            <person name="Stewart B.A."/>
            <person name="Lee S.R."/>
            <person name="Wilamowska K."/>
            <person name="Weinberg Z."/>
            <person name="Ruzzo W.L."/>
            <person name="Wloga D."/>
            <person name="Gaertig J."/>
            <person name="Frankel J."/>
            <person name="Tsao C.-C."/>
            <person name="Gorovsky M.A."/>
            <person name="Keeling P.J."/>
            <person name="Waller R.F."/>
            <person name="Patron N.J."/>
            <person name="Cherry J.M."/>
            <person name="Stover N.A."/>
            <person name="Krieger C.J."/>
            <person name="del Toro C."/>
            <person name="Ryder H.F."/>
            <person name="Williamson S.C."/>
            <person name="Barbeau R.A."/>
            <person name="Hamilton E.P."/>
            <person name="Orias E."/>
        </authorList>
    </citation>
    <scope>NUCLEOTIDE SEQUENCE [LARGE SCALE GENOMIC DNA]</scope>
    <source>
        <strain evidence="10">SB210</strain>
    </source>
</reference>
<evidence type="ECO:0000313" key="9">
    <source>
        <dbReference type="EMBL" id="EAR84660.2"/>
    </source>
</evidence>
<evidence type="ECO:0000256" key="1">
    <source>
        <dbReference type="ARBA" id="ARBA00023015"/>
    </source>
</evidence>
<feature type="compositionally biased region" description="Polar residues" evidence="6">
    <location>
        <begin position="849"/>
        <end position="865"/>
    </location>
</feature>
<dbReference type="GO" id="GO:0042795">
    <property type="term" value="P:snRNA transcription by RNA polymerase II"/>
    <property type="evidence" value="ECO:0007669"/>
    <property type="project" value="TreeGrafter"/>
</dbReference>
<dbReference type="PROSITE" id="PS50090">
    <property type="entry name" value="MYB_LIKE"/>
    <property type="match status" value="2"/>
</dbReference>
<feature type="domain" description="HTH myb-type" evidence="8">
    <location>
        <begin position="214"/>
        <end position="269"/>
    </location>
</feature>
<feature type="coiled-coil region" evidence="5">
    <location>
        <begin position="291"/>
        <end position="318"/>
    </location>
</feature>
<dbReference type="InterPro" id="IPR001005">
    <property type="entry name" value="SANT/Myb"/>
</dbReference>
<feature type="compositionally biased region" description="Polar residues" evidence="6">
    <location>
        <begin position="365"/>
        <end position="377"/>
    </location>
</feature>
<evidence type="ECO:0000259" key="8">
    <source>
        <dbReference type="PROSITE" id="PS51294"/>
    </source>
</evidence>
<dbReference type="EMBL" id="GG662698">
    <property type="protein sequence ID" value="EAR84660.2"/>
    <property type="molecule type" value="Genomic_DNA"/>
</dbReference>
<dbReference type="Proteomes" id="UP000009168">
    <property type="component" value="Unassembled WGS sequence"/>
</dbReference>
<proteinExistence type="predicted"/>
<dbReference type="KEGG" id="tet:TTHERM_00649290"/>
<feature type="domain" description="Myb-like" evidence="7">
    <location>
        <begin position="153"/>
        <end position="213"/>
    </location>
</feature>
<keyword evidence="10" id="KW-1185">Reference proteome</keyword>
<dbReference type="SUPFAM" id="SSF46689">
    <property type="entry name" value="Homeodomain-like"/>
    <property type="match status" value="2"/>
</dbReference>
<dbReference type="CDD" id="cd00167">
    <property type="entry name" value="SANT"/>
    <property type="match status" value="2"/>
</dbReference>
<dbReference type="InParanoid" id="I7LT81"/>
<evidence type="ECO:0000256" key="5">
    <source>
        <dbReference type="SAM" id="Coils"/>
    </source>
</evidence>
<dbReference type="GO" id="GO:0000978">
    <property type="term" value="F:RNA polymerase II cis-regulatory region sequence-specific DNA binding"/>
    <property type="evidence" value="ECO:0007669"/>
    <property type="project" value="TreeGrafter"/>
</dbReference>
<feature type="compositionally biased region" description="Polar residues" evidence="6">
    <location>
        <begin position="647"/>
        <end position="679"/>
    </location>
</feature>
<evidence type="ECO:0000256" key="3">
    <source>
        <dbReference type="ARBA" id="ARBA00023163"/>
    </source>
</evidence>
<evidence type="ECO:0000256" key="6">
    <source>
        <dbReference type="SAM" id="MobiDB-lite"/>
    </source>
</evidence>
<evidence type="ECO:0000256" key="2">
    <source>
        <dbReference type="ARBA" id="ARBA00023125"/>
    </source>
</evidence>
<dbReference type="PANTHER" id="PTHR46621">
    <property type="entry name" value="SNRNA-ACTIVATING PROTEIN COMPLEX SUBUNIT 4"/>
    <property type="match status" value="1"/>
</dbReference>
<accession>I7LT81</accession>
<name>I7LT81_TETTS</name>
<feature type="domain" description="Myb-like" evidence="7">
    <location>
        <begin position="214"/>
        <end position="265"/>
    </location>
</feature>
<protein>
    <submittedName>
        <fullName evidence="9">Myb-like DNA-binding domain protein</fullName>
    </submittedName>
</protein>
<feature type="region of interest" description="Disordered" evidence="6">
    <location>
        <begin position="365"/>
        <end position="398"/>
    </location>
</feature>
<dbReference type="PANTHER" id="PTHR46621:SF1">
    <property type="entry name" value="SNRNA-ACTIVATING PROTEIN COMPLEX SUBUNIT 4"/>
    <property type="match status" value="1"/>
</dbReference>
<dbReference type="GeneID" id="7836824"/>
<dbReference type="GO" id="GO:0042796">
    <property type="term" value="P:snRNA transcription by RNA polymerase III"/>
    <property type="evidence" value="ECO:0007669"/>
    <property type="project" value="TreeGrafter"/>
</dbReference>
<dbReference type="SMART" id="SM00717">
    <property type="entry name" value="SANT"/>
    <property type="match status" value="3"/>
</dbReference>